<evidence type="ECO:0008006" key="4">
    <source>
        <dbReference type="Google" id="ProtNLM"/>
    </source>
</evidence>
<dbReference type="OrthoDB" id="391715at2"/>
<dbReference type="EMBL" id="CP024969">
    <property type="protein sequence ID" value="ATZ21788.1"/>
    <property type="molecule type" value="Genomic_DNA"/>
</dbReference>
<sequence>MDSLFIINLMLLIVNFIVMISLLFSVLYFNRAYMNYQVPRINSYNDVISSKEIERIIEQFKRIYHLVDYEIIYADTENYINLFRNLNKSKKQIVISKKIFESVGYEIDYIISRLWIASKINEKNWLVRGYKWLLVTIPFLSLALMCICLLMNCILFGYMSGRSSENVDKIILWIWKIPMFSVFFFIGFISMIMSYFFSLKVKEAIEYSYSNEISSLVKLALEEYVQDFVSARTYAQNIKISYLPLIKNAHFWENAKWVGPFVYM</sequence>
<name>A0A2K8P5P8_9MOLU</name>
<evidence type="ECO:0000313" key="3">
    <source>
        <dbReference type="Proteomes" id="UP000232223"/>
    </source>
</evidence>
<dbReference type="Proteomes" id="UP000232223">
    <property type="component" value="Chromosome"/>
</dbReference>
<organism evidence="2 3">
    <name type="scientific">Mesoplasma tabanidae</name>
    <dbReference type="NCBI Taxonomy" id="219745"/>
    <lineage>
        <taxon>Bacteria</taxon>
        <taxon>Bacillati</taxon>
        <taxon>Mycoplasmatota</taxon>
        <taxon>Mollicutes</taxon>
        <taxon>Entomoplasmatales</taxon>
        <taxon>Entomoplasmataceae</taxon>
        <taxon>Mesoplasma</taxon>
    </lineage>
</organism>
<keyword evidence="1" id="KW-0812">Transmembrane</keyword>
<dbReference type="AlphaFoldDB" id="A0A2K8P5P8"/>
<feature type="transmembrane region" description="Helical" evidence="1">
    <location>
        <begin position="132"/>
        <end position="158"/>
    </location>
</feature>
<protein>
    <recommendedName>
        <fullName evidence="4">Transmembrane protein</fullName>
    </recommendedName>
</protein>
<reference evidence="2 3" key="1">
    <citation type="submission" date="2017-11" db="EMBL/GenBank/DDBJ databases">
        <title>Genome sequence of Mesoplasma tabanidae BARC 857 (ATCC 49584).</title>
        <authorList>
            <person name="Lo W.-S."/>
            <person name="Kuo C.-H."/>
        </authorList>
    </citation>
    <scope>NUCLEOTIDE SEQUENCE [LARGE SCALE GENOMIC DNA]</scope>
    <source>
        <strain evidence="2 3">BARC 857</strain>
    </source>
</reference>
<keyword evidence="3" id="KW-1185">Reference proteome</keyword>
<accession>A0A2K8P5P8</accession>
<evidence type="ECO:0000256" key="1">
    <source>
        <dbReference type="SAM" id="Phobius"/>
    </source>
</evidence>
<proteinExistence type="predicted"/>
<feature type="transmembrane region" description="Helical" evidence="1">
    <location>
        <begin position="170"/>
        <end position="197"/>
    </location>
</feature>
<keyword evidence="1" id="KW-1133">Transmembrane helix</keyword>
<dbReference type="KEGG" id="mtab:MTABA_v1c05960"/>
<gene>
    <name evidence="2" type="ORF">MTABA_v1c05960</name>
</gene>
<keyword evidence="1" id="KW-0472">Membrane</keyword>
<evidence type="ECO:0000313" key="2">
    <source>
        <dbReference type="EMBL" id="ATZ21788.1"/>
    </source>
</evidence>
<feature type="transmembrane region" description="Helical" evidence="1">
    <location>
        <begin position="6"/>
        <end position="30"/>
    </location>
</feature>